<dbReference type="Gene3D" id="3.30.530.20">
    <property type="match status" value="1"/>
</dbReference>
<proteinExistence type="predicted"/>
<comment type="caution">
    <text evidence="2">The sequence shown here is derived from an EMBL/GenBank/DDBJ whole genome shotgun (WGS) entry which is preliminary data.</text>
</comment>
<name>A0ABU1PQS0_9PSEU</name>
<feature type="domain" description="Coenzyme Q-binding protein COQ10 START" evidence="1">
    <location>
        <begin position="11"/>
        <end position="127"/>
    </location>
</feature>
<evidence type="ECO:0000313" key="3">
    <source>
        <dbReference type="Proteomes" id="UP001268819"/>
    </source>
</evidence>
<accession>A0ABU1PQS0</accession>
<dbReference type="RefSeq" id="WP_310305177.1">
    <property type="nucleotide sequence ID" value="NZ_BAAAXB010000001.1"/>
</dbReference>
<sequence length="155" mass="17014">MNEHSVVLSTPRPPDEVFAVLRRQERFAEQADDLESVEVVADGEHRYALRFRGGVARWTQRTEVDVESRTLRFEQVEGDFVDLGGAWEVQATDGGSRVVHRVSFRTAVPHLAGAIDPMIARVLLRAATSVVTRSAGPAEVVEGGSALRDEVFSTA</sequence>
<organism evidence="2 3">
    <name type="scientific">Saccharothrix longispora</name>
    <dbReference type="NCBI Taxonomy" id="33920"/>
    <lineage>
        <taxon>Bacteria</taxon>
        <taxon>Bacillati</taxon>
        <taxon>Actinomycetota</taxon>
        <taxon>Actinomycetes</taxon>
        <taxon>Pseudonocardiales</taxon>
        <taxon>Pseudonocardiaceae</taxon>
        <taxon>Saccharothrix</taxon>
    </lineage>
</organism>
<dbReference type="SUPFAM" id="SSF55961">
    <property type="entry name" value="Bet v1-like"/>
    <property type="match status" value="1"/>
</dbReference>
<evidence type="ECO:0000313" key="2">
    <source>
        <dbReference type="EMBL" id="MDR6593003.1"/>
    </source>
</evidence>
<keyword evidence="3" id="KW-1185">Reference proteome</keyword>
<gene>
    <name evidence="2" type="ORF">J2S66_001387</name>
</gene>
<reference evidence="2 3" key="1">
    <citation type="submission" date="2023-07" db="EMBL/GenBank/DDBJ databases">
        <title>Sequencing the genomes of 1000 actinobacteria strains.</title>
        <authorList>
            <person name="Klenk H.-P."/>
        </authorList>
    </citation>
    <scope>NUCLEOTIDE SEQUENCE [LARGE SCALE GENOMIC DNA]</scope>
    <source>
        <strain evidence="2 3">DSM 43749</strain>
    </source>
</reference>
<dbReference type="InterPro" id="IPR005031">
    <property type="entry name" value="COQ10_START"/>
</dbReference>
<evidence type="ECO:0000259" key="1">
    <source>
        <dbReference type="Pfam" id="PF03364"/>
    </source>
</evidence>
<dbReference type="EMBL" id="JAVDSG010000001">
    <property type="protein sequence ID" value="MDR6593003.1"/>
    <property type="molecule type" value="Genomic_DNA"/>
</dbReference>
<dbReference type="InterPro" id="IPR023393">
    <property type="entry name" value="START-like_dom_sf"/>
</dbReference>
<dbReference type="Pfam" id="PF03364">
    <property type="entry name" value="Polyketide_cyc"/>
    <property type="match status" value="1"/>
</dbReference>
<dbReference type="Proteomes" id="UP001268819">
    <property type="component" value="Unassembled WGS sequence"/>
</dbReference>
<protein>
    <submittedName>
        <fullName evidence="2">Membrane protein</fullName>
    </submittedName>
</protein>